<dbReference type="Proteomes" id="UP000799754">
    <property type="component" value="Unassembled WGS sequence"/>
</dbReference>
<sequence>IYSWLSPPDPSTNYHKALQQRQEGTGQWLLHSLMFKQWNVQQNSFLWLHGIPGCGKIVLSSTVVQHLESSNPALILLYFYFDFNDTSKQTLKNMVTSLVSQL</sequence>
<keyword evidence="2" id="KW-1185">Reference proteome</keyword>
<protein>
    <submittedName>
        <fullName evidence="1">Uncharacterized protein</fullName>
    </submittedName>
</protein>
<comment type="caution">
    <text evidence="1">The sequence shown here is derived from an EMBL/GenBank/DDBJ whole genome shotgun (WGS) entry which is preliminary data.</text>
</comment>
<proteinExistence type="predicted"/>
<name>A0ACB6RJH0_9PLEO</name>
<organism evidence="1 2">
    <name type="scientific">Macroventuria anomochaeta</name>
    <dbReference type="NCBI Taxonomy" id="301207"/>
    <lineage>
        <taxon>Eukaryota</taxon>
        <taxon>Fungi</taxon>
        <taxon>Dikarya</taxon>
        <taxon>Ascomycota</taxon>
        <taxon>Pezizomycotina</taxon>
        <taxon>Dothideomycetes</taxon>
        <taxon>Pleosporomycetidae</taxon>
        <taxon>Pleosporales</taxon>
        <taxon>Pleosporineae</taxon>
        <taxon>Didymellaceae</taxon>
        <taxon>Macroventuria</taxon>
    </lineage>
</organism>
<accession>A0ACB6RJH0</accession>
<evidence type="ECO:0000313" key="1">
    <source>
        <dbReference type="EMBL" id="KAF2621127.1"/>
    </source>
</evidence>
<feature type="non-terminal residue" evidence="1">
    <location>
        <position position="102"/>
    </location>
</feature>
<gene>
    <name evidence="1" type="ORF">BU25DRAFT_325665</name>
</gene>
<dbReference type="EMBL" id="MU006762">
    <property type="protein sequence ID" value="KAF2621127.1"/>
    <property type="molecule type" value="Genomic_DNA"/>
</dbReference>
<evidence type="ECO:0000313" key="2">
    <source>
        <dbReference type="Proteomes" id="UP000799754"/>
    </source>
</evidence>
<reference evidence="1" key="1">
    <citation type="journal article" date="2020" name="Stud. Mycol.">
        <title>101 Dothideomycetes genomes: a test case for predicting lifestyles and emergence of pathogens.</title>
        <authorList>
            <person name="Haridas S."/>
            <person name="Albert R."/>
            <person name="Binder M."/>
            <person name="Bloem J."/>
            <person name="Labutti K."/>
            <person name="Salamov A."/>
            <person name="Andreopoulos B."/>
            <person name="Baker S."/>
            <person name="Barry K."/>
            <person name="Bills G."/>
            <person name="Bluhm B."/>
            <person name="Cannon C."/>
            <person name="Castanera R."/>
            <person name="Culley D."/>
            <person name="Daum C."/>
            <person name="Ezra D."/>
            <person name="Gonzalez J."/>
            <person name="Henrissat B."/>
            <person name="Kuo A."/>
            <person name="Liang C."/>
            <person name="Lipzen A."/>
            <person name="Lutzoni F."/>
            <person name="Magnuson J."/>
            <person name="Mondo S."/>
            <person name="Nolan M."/>
            <person name="Ohm R."/>
            <person name="Pangilinan J."/>
            <person name="Park H.-J."/>
            <person name="Ramirez L."/>
            <person name="Alfaro M."/>
            <person name="Sun H."/>
            <person name="Tritt A."/>
            <person name="Yoshinaga Y."/>
            <person name="Zwiers L.-H."/>
            <person name="Turgeon B."/>
            <person name="Goodwin S."/>
            <person name="Spatafora J."/>
            <person name="Crous P."/>
            <person name="Grigoriev I."/>
        </authorList>
    </citation>
    <scope>NUCLEOTIDE SEQUENCE</scope>
    <source>
        <strain evidence="1">CBS 525.71</strain>
    </source>
</reference>
<feature type="non-terminal residue" evidence="1">
    <location>
        <position position="1"/>
    </location>
</feature>